<name>A0A2A2L7M9_9BILA</name>
<dbReference type="InterPro" id="IPR006652">
    <property type="entry name" value="Kelch_1"/>
</dbReference>
<dbReference type="InterPro" id="IPR011043">
    <property type="entry name" value="Gal_Oxase/kelch_b-propeller"/>
</dbReference>
<dbReference type="Pfam" id="PF01344">
    <property type="entry name" value="Kelch_1"/>
    <property type="match status" value="1"/>
</dbReference>
<dbReference type="PANTHER" id="PTHR45632">
    <property type="entry name" value="LD33804P"/>
    <property type="match status" value="1"/>
</dbReference>
<keyword evidence="2" id="KW-0677">Repeat</keyword>
<evidence type="ECO:0000313" key="3">
    <source>
        <dbReference type="EMBL" id="PAV82271.1"/>
    </source>
</evidence>
<reference evidence="3 4" key="1">
    <citation type="journal article" date="2017" name="Curr. Biol.">
        <title>Genome architecture and evolution of a unichromosomal asexual nematode.</title>
        <authorList>
            <person name="Fradin H."/>
            <person name="Zegar C."/>
            <person name="Gutwein M."/>
            <person name="Lucas J."/>
            <person name="Kovtun M."/>
            <person name="Corcoran D."/>
            <person name="Baugh L.R."/>
            <person name="Kiontke K."/>
            <person name="Gunsalus K."/>
            <person name="Fitch D.H."/>
            <person name="Piano F."/>
        </authorList>
    </citation>
    <scope>NUCLEOTIDE SEQUENCE [LARGE SCALE GENOMIC DNA]</scope>
    <source>
        <strain evidence="3">PF1309</strain>
    </source>
</reference>
<evidence type="ECO:0000256" key="2">
    <source>
        <dbReference type="ARBA" id="ARBA00022737"/>
    </source>
</evidence>
<dbReference type="AlphaFoldDB" id="A0A2A2L7M9"/>
<sequence length="490" mass="55584">MSETPLSDSSNPAVQTMDDQRAIVSIPEFIDELNSNLKLLIHGLWLIPNITFKQKIEAIDELSVLFPDETRTEYRKWRFRYDKSSAKEFIESQQPALQIIINRCLDNEATLDDFFNSMIVLRSSFQDKKAFYNWIRVECLTKSKAVASENLQPHIKSFESREDDAVFYDADIKSICVFDTSEGIFLKAGYFSFDPKYNHVAVGRTKVFAVQVGSKKFESFNLISGKIEILNPVPISVTENSKLLAIGDKNVILADNGKLYIFTGAGTWQISPIDFKYNFMCAPIVNNDDLFFIVESAEGLSNDKILQSPFKNASTGSQKFIKFCHLSDDKKSWEEVAFIDYLSSNRNCNGLIGHNVSSNFWSYDTINPRSYSGNSNNPYWCTASVNGRIYIARQNYQSHANEIKFAGICFDPNELPNGKVSLMAPTNYQRICHKFVETDNKIYAIGGYTLGQNNQLTPCKTIEEYDPINDQWTALGNFDISTLANSPFCI</sequence>
<evidence type="ECO:0000256" key="1">
    <source>
        <dbReference type="ARBA" id="ARBA00022441"/>
    </source>
</evidence>
<organism evidence="3 4">
    <name type="scientific">Diploscapter pachys</name>
    <dbReference type="NCBI Taxonomy" id="2018661"/>
    <lineage>
        <taxon>Eukaryota</taxon>
        <taxon>Metazoa</taxon>
        <taxon>Ecdysozoa</taxon>
        <taxon>Nematoda</taxon>
        <taxon>Chromadorea</taxon>
        <taxon>Rhabditida</taxon>
        <taxon>Rhabditina</taxon>
        <taxon>Rhabditomorpha</taxon>
        <taxon>Rhabditoidea</taxon>
        <taxon>Rhabditidae</taxon>
        <taxon>Diploscapter</taxon>
    </lineage>
</organism>
<dbReference type="SUPFAM" id="SSF50965">
    <property type="entry name" value="Galactose oxidase, central domain"/>
    <property type="match status" value="1"/>
</dbReference>
<dbReference type="InterPro" id="IPR015915">
    <property type="entry name" value="Kelch-typ_b-propeller"/>
</dbReference>
<dbReference type="EMBL" id="LIAE01007071">
    <property type="protein sequence ID" value="PAV82271.1"/>
    <property type="molecule type" value="Genomic_DNA"/>
</dbReference>
<keyword evidence="1" id="KW-0880">Kelch repeat</keyword>
<evidence type="ECO:0000313" key="4">
    <source>
        <dbReference type="Proteomes" id="UP000218231"/>
    </source>
</evidence>
<dbReference type="Proteomes" id="UP000218231">
    <property type="component" value="Unassembled WGS sequence"/>
</dbReference>
<keyword evidence="4" id="KW-1185">Reference proteome</keyword>
<protein>
    <recommendedName>
        <fullName evidence="5">BACK domain-containing protein</fullName>
    </recommendedName>
</protein>
<proteinExistence type="predicted"/>
<evidence type="ECO:0008006" key="5">
    <source>
        <dbReference type="Google" id="ProtNLM"/>
    </source>
</evidence>
<gene>
    <name evidence="3" type="ORF">WR25_03173</name>
</gene>
<comment type="caution">
    <text evidence="3">The sequence shown here is derived from an EMBL/GenBank/DDBJ whole genome shotgun (WGS) entry which is preliminary data.</text>
</comment>
<accession>A0A2A2L7M9</accession>
<dbReference type="PANTHER" id="PTHR45632:SF3">
    <property type="entry name" value="KELCH-LIKE PROTEIN 32"/>
    <property type="match status" value="1"/>
</dbReference>
<dbReference type="Gene3D" id="2.120.10.80">
    <property type="entry name" value="Kelch-type beta propeller"/>
    <property type="match status" value="1"/>
</dbReference>